<proteinExistence type="predicted"/>
<evidence type="ECO:0000313" key="1">
    <source>
        <dbReference type="EMBL" id="WGV49360.2"/>
    </source>
</evidence>
<dbReference type="EMBL" id="CP124545">
    <property type="protein sequence ID" value="WGV49360.2"/>
    <property type="molecule type" value="Genomic_DNA"/>
</dbReference>
<keyword evidence="1" id="KW-0238">DNA-binding</keyword>
<name>A0AAX3V466_RHOER</name>
<gene>
    <name evidence="1" type="ORF">QIE55_28175</name>
</gene>
<dbReference type="GO" id="GO:0003677">
    <property type="term" value="F:DNA binding"/>
    <property type="evidence" value="ECO:0007669"/>
    <property type="project" value="UniProtKB-KW"/>
</dbReference>
<dbReference type="RefSeq" id="WP_308371532.1">
    <property type="nucleotide sequence ID" value="NZ_CP124545.1"/>
</dbReference>
<evidence type="ECO:0000313" key="2">
    <source>
        <dbReference type="Proteomes" id="UP001230933"/>
    </source>
</evidence>
<dbReference type="Pfam" id="PF06224">
    <property type="entry name" value="AlkZ-like"/>
    <property type="match status" value="1"/>
</dbReference>
<dbReference type="PANTHER" id="PTHR38479">
    <property type="entry name" value="LMO0824 PROTEIN"/>
    <property type="match status" value="1"/>
</dbReference>
<sequence>MRHVSDDERRARIGVRHALAPSFRVDSPEAATRAMTVLHATESATVYLSCWARVRSLDATDVDNALYDQRSLVKQLAMRRTLFTFPRDLLPAAWSSASARVANTERARMAKDVVKAGIAVDGNDWLDRARAEVLTLLTDAPEGLSALEVRQAVPMIDVKVEGSAGEIWSAPRVLTHLGATADIMRGANTARFPVSRPLWTLTRHWLDDAPTDLESADGYREIVRRWLHSFGPGTEDDIVWWLGSTKTVVRAALAELEAVAVSLDGGDTGWLLPDDVATACDPGPWAALLPVLDPTIMGWKNRDFYLGPHRNQLFDTRGNAGTTAWVDGRVVGCWIQDAAGVVHVRVLESVSADAQRALDAEAVRLTEWLGGVKIGTGYVSQAMKNLPVV</sequence>
<dbReference type="PANTHER" id="PTHR38479:SF2">
    <property type="entry name" value="WINGED HELIX DNA-BINDING DOMAIN-CONTAINING PROTEIN"/>
    <property type="match status" value="1"/>
</dbReference>
<organism evidence="1 2">
    <name type="scientific">Rhodococcus erythropolis</name>
    <name type="common">Arthrobacter picolinophilus</name>
    <dbReference type="NCBI Taxonomy" id="1833"/>
    <lineage>
        <taxon>Bacteria</taxon>
        <taxon>Bacillati</taxon>
        <taxon>Actinomycetota</taxon>
        <taxon>Actinomycetes</taxon>
        <taxon>Mycobacteriales</taxon>
        <taxon>Nocardiaceae</taxon>
        <taxon>Rhodococcus</taxon>
        <taxon>Rhodococcus erythropolis group</taxon>
    </lineage>
</organism>
<protein>
    <submittedName>
        <fullName evidence="1">Winged helix DNA-binding domain-containing protein</fullName>
    </submittedName>
</protein>
<dbReference type="AlphaFoldDB" id="A0AAX3V466"/>
<reference evidence="1" key="1">
    <citation type="submission" date="2023-08" db="EMBL/GenBank/DDBJ databases">
        <title>Isolation and Characterization of Rhodococcus erythropolis MGMM8.</title>
        <authorList>
            <person name="Diabankana R.G.C."/>
            <person name="Afordoanyi D.M."/>
            <person name="Validov S.Z."/>
        </authorList>
    </citation>
    <scope>NUCLEOTIDE SEQUENCE</scope>
    <source>
        <strain evidence="1">MGMM8</strain>
    </source>
</reference>
<dbReference type="InterPro" id="IPR009351">
    <property type="entry name" value="AlkZ-like"/>
</dbReference>
<accession>A0AAX3V466</accession>
<dbReference type="Proteomes" id="UP001230933">
    <property type="component" value="Chromosome"/>
</dbReference>